<evidence type="ECO:0000313" key="2">
    <source>
        <dbReference type="Proteomes" id="UP000198841"/>
    </source>
</evidence>
<gene>
    <name evidence="1" type="ORF">SAMN05518863_104293</name>
</gene>
<dbReference type="Proteomes" id="UP000198841">
    <property type="component" value="Unassembled WGS sequence"/>
</dbReference>
<sequence length="57" mass="6736">MKKFCQADADDRTTLRSEQRRHYRQQNFWAENVCRTGAGSCVVVYVSRVKSLRVKKK</sequence>
<proteinExistence type="predicted"/>
<keyword evidence="2" id="KW-1185">Reference proteome</keyword>
<dbReference type="EMBL" id="FOSD01000004">
    <property type="protein sequence ID" value="SFK08352.1"/>
    <property type="molecule type" value="Genomic_DNA"/>
</dbReference>
<protein>
    <submittedName>
        <fullName evidence="1">Uncharacterized protein</fullName>
    </submittedName>
</protein>
<accession>A0A1I3WLK5</accession>
<name>A0A1I3WLK5_9GAMM</name>
<reference evidence="1 2" key="1">
    <citation type="submission" date="2016-10" db="EMBL/GenBank/DDBJ databases">
        <authorList>
            <person name="Varghese N."/>
            <person name="Submissions S."/>
        </authorList>
    </citation>
    <scope>NUCLEOTIDE SEQUENCE [LARGE SCALE GENOMIC DNA]</scope>
    <source>
        <strain evidence="1 2">YR512</strain>
    </source>
</reference>
<organism evidence="1 2">
    <name type="scientific">Candidatus Pantoea symbiotica</name>
    <dbReference type="NCBI Taxonomy" id="1884370"/>
    <lineage>
        <taxon>Bacteria</taxon>
        <taxon>Pseudomonadati</taxon>
        <taxon>Pseudomonadota</taxon>
        <taxon>Gammaproteobacteria</taxon>
        <taxon>Enterobacterales</taxon>
        <taxon>Erwiniaceae</taxon>
        <taxon>Pantoea</taxon>
    </lineage>
</organism>
<comment type="caution">
    <text evidence="1">The sequence shown here is derived from an EMBL/GenBank/DDBJ whole genome shotgun (WGS) entry which is preliminary data.</text>
</comment>
<evidence type="ECO:0000313" key="1">
    <source>
        <dbReference type="EMBL" id="SFK08352.1"/>
    </source>
</evidence>